<organism evidence="8 9">
    <name type="scientific">Caldalkalibacillus horti</name>
    <dbReference type="NCBI Taxonomy" id="77523"/>
    <lineage>
        <taxon>Bacteria</taxon>
        <taxon>Bacillati</taxon>
        <taxon>Bacillota</taxon>
        <taxon>Bacilli</taxon>
        <taxon>Bacillales</taxon>
        <taxon>Bacillaceae</taxon>
        <taxon>Caldalkalibacillus</taxon>
    </lineage>
</organism>
<dbReference type="RefSeq" id="WP_307397552.1">
    <property type="nucleotide sequence ID" value="NZ_BAAADK010000015.1"/>
</dbReference>
<evidence type="ECO:0000256" key="4">
    <source>
        <dbReference type="ARBA" id="ARBA00023136"/>
    </source>
</evidence>
<evidence type="ECO:0000259" key="7">
    <source>
        <dbReference type="Pfam" id="PF24961"/>
    </source>
</evidence>
<keyword evidence="2 5" id="KW-0812">Transmembrane</keyword>
<feature type="transmembrane region" description="Helical" evidence="5">
    <location>
        <begin position="6"/>
        <end position="27"/>
    </location>
</feature>
<evidence type="ECO:0000259" key="6">
    <source>
        <dbReference type="Pfam" id="PF01957"/>
    </source>
</evidence>
<feature type="transmembrane region" description="Helical" evidence="5">
    <location>
        <begin position="58"/>
        <end position="75"/>
    </location>
</feature>
<keyword evidence="3 5" id="KW-1133">Transmembrane helix</keyword>
<comment type="subcellular location">
    <subcellularLocation>
        <location evidence="1">Membrane</location>
        <topology evidence="1">Multi-pass membrane protein</topology>
    </subcellularLocation>
</comment>
<feature type="domain" description="NfeD integral membrane" evidence="7">
    <location>
        <begin position="16"/>
        <end position="124"/>
    </location>
</feature>
<evidence type="ECO:0000256" key="5">
    <source>
        <dbReference type="SAM" id="Phobius"/>
    </source>
</evidence>
<sequence>MTNSWYDFIFTPAGGFIVVFIGALFLFGEVLVKGRYVFGFIGLAAMVLYFSAHIQEGVAMWMGITFLIGMVLLILDGNFIGDGTVGGVGLLLMVVSLALPSPTIIYGVFVVAAFIIGAVCALLFPKFFPRRDMWSKLMLKDTLSSESGYNSLNESYRSLVGKEGVAATDFRPTGTIKIDEVIYSGVSEGRWIKKGAKLVVREVSGTRILVEPIESEEEEDISF</sequence>
<dbReference type="Gene3D" id="2.40.50.140">
    <property type="entry name" value="Nucleic acid-binding proteins"/>
    <property type="match status" value="1"/>
</dbReference>
<dbReference type="PANTHER" id="PTHR33507:SF3">
    <property type="entry name" value="INNER MEMBRANE PROTEIN YBBJ"/>
    <property type="match status" value="1"/>
</dbReference>
<keyword evidence="9" id="KW-1185">Reference proteome</keyword>
<feature type="transmembrane region" description="Helical" evidence="5">
    <location>
        <begin position="82"/>
        <end position="99"/>
    </location>
</feature>
<evidence type="ECO:0000256" key="2">
    <source>
        <dbReference type="ARBA" id="ARBA00022692"/>
    </source>
</evidence>
<dbReference type="InterPro" id="IPR052165">
    <property type="entry name" value="Membrane_assoc_protease"/>
</dbReference>
<dbReference type="EMBL" id="JAUSTY010000023">
    <property type="protein sequence ID" value="MDQ0168087.1"/>
    <property type="molecule type" value="Genomic_DNA"/>
</dbReference>
<reference evidence="8 9" key="1">
    <citation type="submission" date="2023-07" db="EMBL/GenBank/DDBJ databases">
        <title>Genomic Encyclopedia of Type Strains, Phase IV (KMG-IV): sequencing the most valuable type-strain genomes for metagenomic binning, comparative biology and taxonomic classification.</title>
        <authorList>
            <person name="Goeker M."/>
        </authorList>
    </citation>
    <scope>NUCLEOTIDE SEQUENCE [LARGE SCALE GENOMIC DNA]</scope>
    <source>
        <strain evidence="8 9">DSM 12751</strain>
    </source>
</reference>
<gene>
    <name evidence="8" type="ORF">J2S11_004017</name>
</gene>
<keyword evidence="8" id="KW-0645">Protease</keyword>
<dbReference type="GO" id="GO:0006508">
    <property type="term" value="P:proteolysis"/>
    <property type="evidence" value="ECO:0007669"/>
    <property type="project" value="UniProtKB-KW"/>
</dbReference>
<evidence type="ECO:0000313" key="8">
    <source>
        <dbReference type="EMBL" id="MDQ0168087.1"/>
    </source>
</evidence>
<evidence type="ECO:0000256" key="3">
    <source>
        <dbReference type="ARBA" id="ARBA00022989"/>
    </source>
</evidence>
<accession>A0ABT9W4C1</accession>
<protein>
    <submittedName>
        <fullName evidence="8">Membrane-bound ClpP family serine protease</fullName>
    </submittedName>
</protein>
<keyword evidence="4 5" id="KW-0472">Membrane</keyword>
<comment type="caution">
    <text evidence="8">The sequence shown here is derived from an EMBL/GenBank/DDBJ whole genome shotgun (WGS) entry which is preliminary data.</text>
</comment>
<dbReference type="InterPro" id="IPR056739">
    <property type="entry name" value="NfeD_membrane"/>
</dbReference>
<dbReference type="Proteomes" id="UP001235840">
    <property type="component" value="Unassembled WGS sequence"/>
</dbReference>
<name>A0ABT9W4C1_9BACI</name>
<proteinExistence type="predicted"/>
<feature type="transmembrane region" description="Helical" evidence="5">
    <location>
        <begin position="105"/>
        <end position="128"/>
    </location>
</feature>
<evidence type="ECO:0000256" key="1">
    <source>
        <dbReference type="ARBA" id="ARBA00004141"/>
    </source>
</evidence>
<evidence type="ECO:0000313" key="9">
    <source>
        <dbReference type="Proteomes" id="UP001235840"/>
    </source>
</evidence>
<dbReference type="InterPro" id="IPR012340">
    <property type="entry name" value="NA-bd_OB-fold"/>
</dbReference>
<dbReference type="Pfam" id="PF24961">
    <property type="entry name" value="NfeD_membrane"/>
    <property type="match status" value="1"/>
</dbReference>
<feature type="transmembrane region" description="Helical" evidence="5">
    <location>
        <begin position="34"/>
        <end position="52"/>
    </location>
</feature>
<feature type="domain" description="NfeD-like C-terminal" evidence="6">
    <location>
        <begin position="158"/>
        <end position="212"/>
    </location>
</feature>
<dbReference type="GO" id="GO:0008233">
    <property type="term" value="F:peptidase activity"/>
    <property type="evidence" value="ECO:0007669"/>
    <property type="project" value="UniProtKB-KW"/>
</dbReference>
<keyword evidence="8" id="KW-0378">Hydrolase</keyword>
<dbReference type="PANTHER" id="PTHR33507">
    <property type="entry name" value="INNER MEMBRANE PROTEIN YBBJ"/>
    <property type="match status" value="1"/>
</dbReference>
<dbReference type="InterPro" id="IPR002810">
    <property type="entry name" value="NfeD-like_C"/>
</dbReference>
<dbReference type="Pfam" id="PF01957">
    <property type="entry name" value="NfeD"/>
    <property type="match status" value="1"/>
</dbReference>